<name>A0AAD7C8Y0_9AGAR</name>
<evidence type="ECO:0000313" key="7">
    <source>
        <dbReference type="Proteomes" id="UP001221142"/>
    </source>
</evidence>
<evidence type="ECO:0000256" key="3">
    <source>
        <dbReference type="ARBA" id="ARBA00022833"/>
    </source>
</evidence>
<sequence length="639" mass="71972">MDGSSLLITALHASQAPDPHDLPVRLPPPRPNRHGDRLAWNDWFETELAYKYEGYAYNLVAIEKRPDNSIPWRGFTLSWLNLEITQRTKELMETEGILIAMALQNVTYGSFEAEWKGLGMERKRELALEGLYRGSCDCPADNLRHSCPELRIESLIGGGEYNLINLLKRIIAHDPTGNGRVTEVFLFEHPYVTHEFRLSAAAPDGLKAWIYMTILLRNFCIVDTLLGILQAFNGHPFTPKIFLKPHASQPRDAERLERTEKRRECNSGLVYRDKSHREEMKANTGYICIKCTRMLERKKLRLCGGCQLVYYCGSECQKKHWPEHKKICGKQDFDVKSTQLPPDAAPEFIGCPPVVDGYLRTPALWRQIRLLSLPESQGRLYHGCLTRAKGVAASRLLGAPFPSTLVWLVALSALSPLGPIHRLEEDGIAQCLHRDGFLDGSNQLPAAVLFLPSSRSSLASHSFPLHMSLPRPFPRFHWIANPVPHLIPITDDDRRHHELHQALGSLRSCLRLPHEIPFKLPQSSPWTRKHDDDDSVCLVLLRWAFIVSQPSACGVTGPERRATAMPSSALDLAFSFSQHHTRQPSSPTYRDEGYGVPSLASVRGTDGGRCWVARTALHPVASCGIVRDRAVSIWLFVLV</sequence>
<dbReference type="PROSITE" id="PS50865">
    <property type="entry name" value="ZF_MYND_2"/>
    <property type="match status" value="1"/>
</dbReference>
<evidence type="ECO:0000256" key="4">
    <source>
        <dbReference type="PROSITE-ProRule" id="PRU00134"/>
    </source>
</evidence>
<keyword evidence="7" id="KW-1185">Reference proteome</keyword>
<keyword evidence="1" id="KW-0479">Metal-binding</keyword>
<dbReference type="SUPFAM" id="SSF144232">
    <property type="entry name" value="HIT/MYND zinc finger-like"/>
    <property type="match status" value="1"/>
</dbReference>
<organism evidence="6 7">
    <name type="scientific">Roridomyces roridus</name>
    <dbReference type="NCBI Taxonomy" id="1738132"/>
    <lineage>
        <taxon>Eukaryota</taxon>
        <taxon>Fungi</taxon>
        <taxon>Dikarya</taxon>
        <taxon>Basidiomycota</taxon>
        <taxon>Agaricomycotina</taxon>
        <taxon>Agaricomycetes</taxon>
        <taxon>Agaricomycetidae</taxon>
        <taxon>Agaricales</taxon>
        <taxon>Marasmiineae</taxon>
        <taxon>Mycenaceae</taxon>
        <taxon>Roridomyces</taxon>
    </lineage>
</organism>
<proteinExistence type="predicted"/>
<dbReference type="Pfam" id="PF01753">
    <property type="entry name" value="zf-MYND"/>
    <property type="match status" value="1"/>
</dbReference>
<gene>
    <name evidence="6" type="ORF">FB45DRAFT_1000539</name>
</gene>
<keyword evidence="2 4" id="KW-0863">Zinc-finger</keyword>
<evidence type="ECO:0000313" key="6">
    <source>
        <dbReference type="EMBL" id="KAJ7642175.1"/>
    </source>
</evidence>
<dbReference type="InterPro" id="IPR002893">
    <property type="entry name" value="Znf_MYND"/>
</dbReference>
<accession>A0AAD7C8Y0</accession>
<dbReference type="Gene3D" id="6.10.140.2220">
    <property type="match status" value="1"/>
</dbReference>
<protein>
    <recommendedName>
        <fullName evidence="5">MYND-type domain-containing protein</fullName>
    </recommendedName>
</protein>
<keyword evidence="3" id="KW-0862">Zinc</keyword>
<reference evidence="6" key="1">
    <citation type="submission" date="2023-03" db="EMBL/GenBank/DDBJ databases">
        <title>Massive genome expansion in bonnet fungi (Mycena s.s.) driven by repeated elements and novel gene families across ecological guilds.</title>
        <authorList>
            <consortium name="Lawrence Berkeley National Laboratory"/>
            <person name="Harder C.B."/>
            <person name="Miyauchi S."/>
            <person name="Viragh M."/>
            <person name="Kuo A."/>
            <person name="Thoen E."/>
            <person name="Andreopoulos B."/>
            <person name="Lu D."/>
            <person name="Skrede I."/>
            <person name="Drula E."/>
            <person name="Henrissat B."/>
            <person name="Morin E."/>
            <person name="Kohler A."/>
            <person name="Barry K."/>
            <person name="LaButti K."/>
            <person name="Morin E."/>
            <person name="Salamov A."/>
            <person name="Lipzen A."/>
            <person name="Mereny Z."/>
            <person name="Hegedus B."/>
            <person name="Baldrian P."/>
            <person name="Stursova M."/>
            <person name="Weitz H."/>
            <person name="Taylor A."/>
            <person name="Grigoriev I.V."/>
            <person name="Nagy L.G."/>
            <person name="Martin F."/>
            <person name="Kauserud H."/>
        </authorList>
    </citation>
    <scope>NUCLEOTIDE SEQUENCE</scope>
    <source>
        <strain evidence="6">9284</strain>
    </source>
</reference>
<dbReference type="PROSITE" id="PS01360">
    <property type="entry name" value="ZF_MYND_1"/>
    <property type="match status" value="1"/>
</dbReference>
<comment type="caution">
    <text evidence="6">The sequence shown here is derived from an EMBL/GenBank/DDBJ whole genome shotgun (WGS) entry which is preliminary data.</text>
</comment>
<evidence type="ECO:0000256" key="1">
    <source>
        <dbReference type="ARBA" id="ARBA00022723"/>
    </source>
</evidence>
<evidence type="ECO:0000259" key="5">
    <source>
        <dbReference type="PROSITE" id="PS50865"/>
    </source>
</evidence>
<dbReference type="GO" id="GO:0008270">
    <property type="term" value="F:zinc ion binding"/>
    <property type="evidence" value="ECO:0007669"/>
    <property type="project" value="UniProtKB-KW"/>
</dbReference>
<feature type="domain" description="MYND-type" evidence="5">
    <location>
        <begin position="288"/>
        <end position="328"/>
    </location>
</feature>
<evidence type="ECO:0000256" key="2">
    <source>
        <dbReference type="ARBA" id="ARBA00022771"/>
    </source>
</evidence>
<dbReference type="EMBL" id="JARKIF010000004">
    <property type="protein sequence ID" value="KAJ7642175.1"/>
    <property type="molecule type" value="Genomic_DNA"/>
</dbReference>
<dbReference type="AlphaFoldDB" id="A0AAD7C8Y0"/>
<dbReference type="Proteomes" id="UP001221142">
    <property type="component" value="Unassembled WGS sequence"/>
</dbReference>